<evidence type="ECO:0000259" key="6">
    <source>
        <dbReference type="PROSITE" id="PS51123"/>
    </source>
</evidence>
<dbReference type="InterPro" id="IPR036737">
    <property type="entry name" value="OmpA-like_sf"/>
</dbReference>
<dbReference type="PANTHER" id="PTHR30329:SF21">
    <property type="entry name" value="LIPOPROTEIN YIAD-RELATED"/>
    <property type="match status" value="1"/>
</dbReference>
<dbReference type="Proteomes" id="UP001143543">
    <property type="component" value="Unassembled WGS sequence"/>
</dbReference>
<evidence type="ECO:0000256" key="4">
    <source>
        <dbReference type="PROSITE-ProRule" id="PRU00473"/>
    </source>
</evidence>
<dbReference type="Pfam" id="PF07676">
    <property type="entry name" value="PD40"/>
    <property type="match status" value="1"/>
</dbReference>
<evidence type="ECO:0000256" key="5">
    <source>
        <dbReference type="SAM" id="SignalP"/>
    </source>
</evidence>
<dbReference type="InterPro" id="IPR050330">
    <property type="entry name" value="Bact_OuterMem_StrucFunc"/>
</dbReference>
<dbReference type="InterPro" id="IPR006665">
    <property type="entry name" value="OmpA-like"/>
</dbReference>
<dbReference type="CDD" id="cd07185">
    <property type="entry name" value="OmpA_C-like"/>
    <property type="match status" value="1"/>
</dbReference>
<dbReference type="PANTHER" id="PTHR30329">
    <property type="entry name" value="STATOR ELEMENT OF FLAGELLAR MOTOR COMPLEX"/>
    <property type="match status" value="1"/>
</dbReference>
<accession>A0ABQ5MHT1</accession>
<feature type="chain" id="PRO_5047283100" evidence="5">
    <location>
        <begin position="21"/>
        <end position="540"/>
    </location>
</feature>
<dbReference type="Gene3D" id="3.30.1330.60">
    <property type="entry name" value="OmpA-like domain"/>
    <property type="match status" value="1"/>
</dbReference>
<comment type="caution">
    <text evidence="7">The sequence shown here is derived from an EMBL/GenBank/DDBJ whole genome shotgun (WGS) entry which is preliminary data.</text>
</comment>
<evidence type="ECO:0000256" key="3">
    <source>
        <dbReference type="ARBA" id="ARBA00023237"/>
    </source>
</evidence>
<gene>
    <name evidence="7" type="ORF">Y10_13490</name>
</gene>
<evidence type="ECO:0000313" key="8">
    <source>
        <dbReference type="Proteomes" id="UP001143543"/>
    </source>
</evidence>
<feature type="domain" description="OmpA-like" evidence="6">
    <location>
        <begin position="417"/>
        <end position="533"/>
    </location>
</feature>
<dbReference type="SUPFAM" id="SSF103088">
    <property type="entry name" value="OmpA-like"/>
    <property type="match status" value="1"/>
</dbReference>
<organism evidence="7 8">
    <name type="scientific">Neptunitalea lumnitzerae</name>
    <dbReference type="NCBI Taxonomy" id="2965509"/>
    <lineage>
        <taxon>Bacteria</taxon>
        <taxon>Pseudomonadati</taxon>
        <taxon>Bacteroidota</taxon>
        <taxon>Flavobacteriia</taxon>
        <taxon>Flavobacteriales</taxon>
        <taxon>Flavobacteriaceae</taxon>
        <taxon>Neptunitalea</taxon>
    </lineage>
</organism>
<dbReference type="PROSITE" id="PS51123">
    <property type="entry name" value="OMPA_2"/>
    <property type="match status" value="1"/>
</dbReference>
<protein>
    <submittedName>
        <fullName evidence="7">Cell envelope biogenesis protein OmpA</fullName>
    </submittedName>
</protein>
<dbReference type="SUPFAM" id="SSF49478">
    <property type="entry name" value="Cna protein B-type domain"/>
    <property type="match status" value="1"/>
</dbReference>
<dbReference type="SUPFAM" id="SSF82171">
    <property type="entry name" value="DPP6 N-terminal domain-like"/>
    <property type="match status" value="1"/>
</dbReference>
<feature type="signal peptide" evidence="5">
    <location>
        <begin position="1"/>
        <end position="20"/>
    </location>
</feature>
<keyword evidence="3" id="KW-0998">Cell outer membrane</keyword>
<evidence type="ECO:0000256" key="2">
    <source>
        <dbReference type="ARBA" id="ARBA00023136"/>
    </source>
</evidence>
<dbReference type="Gene3D" id="2.60.40.1120">
    <property type="entry name" value="Carboxypeptidase-like, regulatory domain"/>
    <property type="match status" value="1"/>
</dbReference>
<evidence type="ECO:0000313" key="7">
    <source>
        <dbReference type="EMBL" id="GLB48981.1"/>
    </source>
</evidence>
<sequence length="540" mass="61106">MKTLNLIALLFFASLTGINAQEDVAIAEGNNSVERFPIRERRINKLDPSGFNYEVKNLEVNSEFSDLTNHVYKNKLIYSSAKKIGLFKSEIDPNTNEAYKELFCGDIAKDREIVHSTFFSSVLNQQKTNQTHVSFTGDEKTVYFTRNVQEGDKEPLKIFRAVLDKKERQWVNLEMLDFNMEGFDYDTPYISKDGSQLFFASNMPGTLGGYDIFVVNIAEDGSCGTPRNLGNQINTSKDENYPYYLNNALYFSSEGHYGLGGFDIFESKFINNKFHFPVNMGSSINSISDDFGFMIDAQDEGFFTSNREGGKGGYDMYAFSRDKIKQFLDIIILDDNNSPLANANVIIKDEYNRVYATTTTDENGQIHLNVLPYASYAIYTEKEGFKQNIKGFEALDGDKADFVYNEIIPLEKVEPLYAEEFILDKVVLFDTNKATVSADELNDLIQELGTTDAYEITIEAFADSRSSDDYNQKLSERRGEAVKDFIIANTNVDASIINVNAYGEHHPTLSCDECDESQLSQNRRVQIRVKAKTNTTVALN</sequence>
<reference evidence="7" key="1">
    <citation type="submission" date="2022-07" db="EMBL/GenBank/DDBJ databases">
        <title>Taxonomy of Novel Oxalotrophic and Methylotrophic Bacteria.</title>
        <authorList>
            <person name="Sahin N."/>
            <person name="Tani A."/>
        </authorList>
    </citation>
    <scope>NUCLEOTIDE SEQUENCE</scope>
    <source>
        <strain evidence="7">Y10</strain>
    </source>
</reference>
<dbReference type="EMBL" id="BRVO01000001">
    <property type="protein sequence ID" value="GLB48981.1"/>
    <property type="molecule type" value="Genomic_DNA"/>
</dbReference>
<proteinExistence type="predicted"/>
<evidence type="ECO:0000256" key="1">
    <source>
        <dbReference type="ARBA" id="ARBA00004442"/>
    </source>
</evidence>
<comment type="subcellular location">
    <subcellularLocation>
        <location evidence="1">Cell outer membrane</location>
    </subcellularLocation>
</comment>
<dbReference type="Pfam" id="PF13620">
    <property type="entry name" value="CarboxypepD_reg"/>
    <property type="match status" value="1"/>
</dbReference>
<dbReference type="InterPro" id="IPR011659">
    <property type="entry name" value="WD40"/>
</dbReference>
<keyword evidence="5" id="KW-0732">Signal</keyword>
<dbReference type="PRINTS" id="PR01021">
    <property type="entry name" value="OMPADOMAIN"/>
</dbReference>
<name>A0ABQ5MHT1_9FLAO</name>
<keyword evidence="8" id="KW-1185">Reference proteome</keyword>
<dbReference type="Pfam" id="PF00691">
    <property type="entry name" value="OmpA"/>
    <property type="match status" value="1"/>
</dbReference>
<dbReference type="InterPro" id="IPR006664">
    <property type="entry name" value="OMP_bac"/>
</dbReference>
<keyword evidence="2 4" id="KW-0472">Membrane</keyword>
<dbReference type="RefSeq" id="WP_281764600.1">
    <property type="nucleotide sequence ID" value="NZ_BRVO01000001.1"/>
</dbReference>